<dbReference type="GO" id="GO:0009103">
    <property type="term" value="P:lipopolysaccharide biosynthetic process"/>
    <property type="evidence" value="ECO:0007669"/>
    <property type="project" value="UniProtKB-ARBA"/>
</dbReference>
<feature type="transmembrane region" description="Helical" evidence="8">
    <location>
        <begin position="147"/>
        <end position="169"/>
    </location>
</feature>
<dbReference type="PANTHER" id="PTHR33908:SF11">
    <property type="entry name" value="MEMBRANE PROTEIN"/>
    <property type="match status" value="1"/>
</dbReference>
<evidence type="ECO:0000256" key="6">
    <source>
        <dbReference type="ARBA" id="ARBA00022989"/>
    </source>
</evidence>
<evidence type="ECO:0000256" key="8">
    <source>
        <dbReference type="SAM" id="Phobius"/>
    </source>
</evidence>
<keyword evidence="5 8" id="KW-0812">Transmembrane</keyword>
<evidence type="ECO:0000256" key="4">
    <source>
        <dbReference type="ARBA" id="ARBA00022679"/>
    </source>
</evidence>
<keyword evidence="3" id="KW-0328">Glycosyltransferase</keyword>
<name>A0A518EMG8_9BACT</name>
<feature type="transmembrane region" description="Helical" evidence="8">
    <location>
        <begin position="424"/>
        <end position="444"/>
    </location>
</feature>
<protein>
    <recommendedName>
        <fullName evidence="11">Glycosyltransferase RgtA/B/C/D-like domain-containing protein</fullName>
    </recommendedName>
</protein>
<reference evidence="9 10" key="1">
    <citation type="submission" date="2019-02" db="EMBL/GenBank/DDBJ databases">
        <title>Deep-cultivation of Planctomycetes and their phenomic and genomic characterization uncovers novel biology.</title>
        <authorList>
            <person name="Wiegand S."/>
            <person name="Jogler M."/>
            <person name="Boedeker C."/>
            <person name="Pinto D."/>
            <person name="Vollmers J."/>
            <person name="Rivas-Marin E."/>
            <person name="Kohn T."/>
            <person name="Peeters S.H."/>
            <person name="Heuer A."/>
            <person name="Rast P."/>
            <person name="Oberbeckmann S."/>
            <person name="Bunk B."/>
            <person name="Jeske O."/>
            <person name="Meyerdierks A."/>
            <person name="Storesund J.E."/>
            <person name="Kallscheuer N."/>
            <person name="Luecker S."/>
            <person name="Lage O.M."/>
            <person name="Pohl T."/>
            <person name="Merkel B.J."/>
            <person name="Hornburger P."/>
            <person name="Mueller R.-W."/>
            <person name="Bruemmer F."/>
            <person name="Labrenz M."/>
            <person name="Spormann A.M."/>
            <person name="Op den Camp H."/>
            <person name="Overmann J."/>
            <person name="Amann R."/>
            <person name="Jetten M.S.M."/>
            <person name="Mascher T."/>
            <person name="Medema M.H."/>
            <person name="Devos D.P."/>
            <person name="Kaster A.-K."/>
            <person name="Ovreas L."/>
            <person name="Rohde M."/>
            <person name="Galperin M.Y."/>
            <person name="Jogler C."/>
        </authorList>
    </citation>
    <scope>NUCLEOTIDE SEQUENCE [LARGE SCALE GENOMIC DNA]</scope>
    <source>
        <strain evidence="9 10">Poly30</strain>
    </source>
</reference>
<feature type="transmembrane region" description="Helical" evidence="8">
    <location>
        <begin position="209"/>
        <end position="232"/>
    </location>
</feature>
<evidence type="ECO:0000256" key="7">
    <source>
        <dbReference type="ARBA" id="ARBA00023136"/>
    </source>
</evidence>
<dbReference type="AlphaFoldDB" id="A0A518EMG8"/>
<gene>
    <name evidence="9" type="ORF">Poly30_07810</name>
</gene>
<organism evidence="9 10">
    <name type="scientific">Saltatorellus ferox</name>
    <dbReference type="NCBI Taxonomy" id="2528018"/>
    <lineage>
        <taxon>Bacteria</taxon>
        <taxon>Pseudomonadati</taxon>
        <taxon>Planctomycetota</taxon>
        <taxon>Planctomycetia</taxon>
        <taxon>Planctomycetia incertae sedis</taxon>
        <taxon>Saltatorellus</taxon>
    </lineage>
</organism>
<evidence type="ECO:0000313" key="10">
    <source>
        <dbReference type="Proteomes" id="UP000320390"/>
    </source>
</evidence>
<sequence length="448" mass="49099">MSEGLQDSTEGAATMKKDRSWIWLAVITLVALVIRTGMIELVGDATNFRVAEKNPRPLIWEWGYEQGAISQSLADGDGFRDPFLKESGPTAWAAPLYPMLVATLLRITDGPSWSTAVALALIQALSAALTCVFLFRLGRVLHSEALGLLAAAAWALHPMAAYLPVALVWDSTFVALGITWFLANLAESVCERGLEPISARTGAGLGLRFGLVLLVNPAPLALVPMIAAFVALRQTSMDCVRRALPALGGFALAAAAITAPWTVRNALVLGSPNIRTNLGVEFMVGNNDDATGPFNGHLHPAYNADEFARYVELGEVAYSAECRDRAMDWARRNPARFAGLTLERFQRFWIGPDPRAKVYLGMGNEQKRDWQGWIKYASHALAGVLGILGCLLWKSPVRGSAWIPRGTLLLFPAVYYLTHVFERYRFPIEPIVTLAAAALVLRIMRWRR</sequence>
<keyword evidence="7 8" id="KW-0472">Membrane</keyword>
<evidence type="ECO:0000256" key="5">
    <source>
        <dbReference type="ARBA" id="ARBA00022692"/>
    </source>
</evidence>
<evidence type="ECO:0000256" key="3">
    <source>
        <dbReference type="ARBA" id="ARBA00022676"/>
    </source>
</evidence>
<dbReference type="GO" id="GO:0016763">
    <property type="term" value="F:pentosyltransferase activity"/>
    <property type="evidence" value="ECO:0007669"/>
    <property type="project" value="TreeGrafter"/>
</dbReference>
<keyword evidence="6 8" id="KW-1133">Transmembrane helix</keyword>
<dbReference type="InterPro" id="IPR050297">
    <property type="entry name" value="LipidA_mod_glycosyltrf_83"/>
</dbReference>
<evidence type="ECO:0000256" key="2">
    <source>
        <dbReference type="ARBA" id="ARBA00022475"/>
    </source>
</evidence>
<evidence type="ECO:0008006" key="11">
    <source>
        <dbReference type="Google" id="ProtNLM"/>
    </source>
</evidence>
<feature type="transmembrane region" description="Helical" evidence="8">
    <location>
        <begin position="373"/>
        <end position="393"/>
    </location>
</feature>
<feature type="transmembrane region" description="Helical" evidence="8">
    <location>
        <begin position="113"/>
        <end position="135"/>
    </location>
</feature>
<keyword evidence="10" id="KW-1185">Reference proteome</keyword>
<keyword evidence="4" id="KW-0808">Transferase</keyword>
<feature type="transmembrane region" description="Helical" evidence="8">
    <location>
        <begin position="21"/>
        <end position="39"/>
    </location>
</feature>
<accession>A0A518EMG8</accession>
<evidence type="ECO:0000256" key="1">
    <source>
        <dbReference type="ARBA" id="ARBA00004651"/>
    </source>
</evidence>
<dbReference type="PANTHER" id="PTHR33908">
    <property type="entry name" value="MANNOSYLTRANSFERASE YKCB-RELATED"/>
    <property type="match status" value="1"/>
</dbReference>
<proteinExistence type="predicted"/>
<feature type="transmembrane region" description="Helical" evidence="8">
    <location>
        <begin position="244"/>
        <end position="263"/>
    </location>
</feature>
<comment type="subcellular location">
    <subcellularLocation>
        <location evidence="1">Cell membrane</location>
        <topology evidence="1">Multi-pass membrane protein</topology>
    </subcellularLocation>
</comment>
<feature type="transmembrane region" description="Helical" evidence="8">
    <location>
        <begin position="400"/>
        <end position="418"/>
    </location>
</feature>
<dbReference type="Proteomes" id="UP000320390">
    <property type="component" value="Chromosome"/>
</dbReference>
<keyword evidence="2" id="KW-1003">Cell membrane</keyword>
<dbReference type="GO" id="GO:0005886">
    <property type="term" value="C:plasma membrane"/>
    <property type="evidence" value="ECO:0007669"/>
    <property type="project" value="UniProtKB-SubCell"/>
</dbReference>
<evidence type="ECO:0000313" key="9">
    <source>
        <dbReference type="EMBL" id="QDV05285.1"/>
    </source>
</evidence>
<dbReference type="EMBL" id="CP036434">
    <property type="protein sequence ID" value="QDV05285.1"/>
    <property type="molecule type" value="Genomic_DNA"/>
</dbReference>